<organism evidence="10 11">
    <name type="scientific">Danaus plexippus plexippus</name>
    <dbReference type="NCBI Taxonomy" id="278856"/>
    <lineage>
        <taxon>Eukaryota</taxon>
        <taxon>Metazoa</taxon>
        <taxon>Ecdysozoa</taxon>
        <taxon>Arthropoda</taxon>
        <taxon>Hexapoda</taxon>
        <taxon>Insecta</taxon>
        <taxon>Pterygota</taxon>
        <taxon>Neoptera</taxon>
        <taxon>Endopterygota</taxon>
        <taxon>Lepidoptera</taxon>
        <taxon>Glossata</taxon>
        <taxon>Ditrysia</taxon>
        <taxon>Papilionoidea</taxon>
        <taxon>Nymphalidae</taxon>
        <taxon>Danainae</taxon>
        <taxon>Danaini</taxon>
        <taxon>Danaina</taxon>
        <taxon>Danaus</taxon>
        <taxon>Danaus</taxon>
    </lineage>
</organism>
<keyword evidence="6" id="KW-1000">Mitochondrion outer membrane</keyword>
<name>A0A212F4R4_DANPL</name>
<dbReference type="Gene3D" id="2.40.160.10">
    <property type="entry name" value="Porin"/>
    <property type="match status" value="1"/>
</dbReference>
<dbReference type="AlphaFoldDB" id="A0A212F4R4"/>
<dbReference type="GO" id="GO:0030150">
    <property type="term" value="P:protein import into mitochondrial matrix"/>
    <property type="evidence" value="ECO:0007669"/>
    <property type="project" value="InterPro"/>
</dbReference>
<reference evidence="10 11" key="1">
    <citation type="journal article" date="2011" name="Cell">
        <title>The monarch butterfly genome yields insights into long-distance migration.</title>
        <authorList>
            <person name="Zhan S."/>
            <person name="Merlin C."/>
            <person name="Boore J.L."/>
            <person name="Reppert S.M."/>
        </authorList>
    </citation>
    <scope>NUCLEOTIDE SEQUENCE [LARGE SCALE GENOMIC DNA]</scope>
    <source>
        <strain evidence="10">F-2</strain>
    </source>
</reference>
<evidence type="ECO:0000256" key="9">
    <source>
        <dbReference type="ARBA" id="ARBA00023136"/>
    </source>
</evidence>
<dbReference type="STRING" id="278856.A0A212F4R4"/>
<evidence type="ECO:0000256" key="2">
    <source>
        <dbReference type="ARBA" id="ARBA00010510"/>
    </source>
</evidence>
<evidence type="ECO:0000256" key="7">
    <source>
        <dbReference type="ARBA" id="ARBA00022927"/>
    </source>
</evidence>
<dbReference type="PANTHER" id="PTHR10802">
    <property type="entry name" value="MITOCHONDRIAL IMPORT RECEPTOR SUBUNIT TOM40"/>
    <property type="match status" value="1"/>
</dbReference>
<comment type="similarity">
    <text evidence="2">Belongs to the Tom40 family.</text>
</comment>
<sequence length="313" mass="33875">MGAIASRYRVSNAGLTNADIQNIENANKRENPGTLDELHKKTKDVLPVNFEGEIKIHKTLNYQQMSHTLTMSSMQNGYKLGATYIGTKQISPTEAFPVVLGDVDPAGNVNFNLIHQLTQDVRVKVAAQVQECKLSATQGTVEYKGSDYTLALAVGKPDCSDKSSVFVGHYLQSVSKHLTLGAELVYQSSARIAGGEVAIASAAARYTMDDSEVSATLGAASFHVCYFKQASEQLQVVAEMETSFRGMESTGTIGYQVTIPKAELVFRGMVDSNWNIGAVLEKKLQPLPFTFALSGMSNQAKQQFKFGCGLIIG</sequence>
<keyword evidence="3" id="KW-0813">Transport</keyword>
<keyword evidence="11" id="KW-1185">Reference proteome</keyword>
<keyword evidence="10" id="KW-0675">Receptor</keyword>
<evidence type="ECO:0000256" key="3">
    <source>
        <dbReference type="ARBA" id="ARBA00022448"/>
    </source>
</evidence>
<comment type="subcellular location">
    <subcellularLocation>
        <location evidence="1">Mitochondrion outer membrane</location>
        <topology evidence="1">Multi-pass membrane protein</topology>
    </subcellularLocation>
</comment>
<dbReference type="Proteomes" id="UP000007151">
    <property type="component" value="Unassembled WGS sequence"/>
</dbReference>
<proteinExistence type="inferred from homology"/>
<dbReference type="KEGG" id="dpl:KGM_203770"/>
<evidence type="ECO:0000256" key="6">
    <source>
        <dbReference type="ARBA" id="ARBA00022787"/>
    </source>
</evidence>
<dbReference type="InterPro" id="IPR027246">
    <property type="entry name" value="Porin_Euk/Tom40"/>
</dbReference>
<keyword evidence="9" id="KW-0472">Membrane</keyword>
<evidence type="ECO:0000313" key="10">
    <source>
        <dbReference type="EMBL" id="OWR48713.1"/>
    </source>
</evidence>
<dbReference type="InterPro" id="IPR023614">
    <property type="entry name" value="Porin_dom_sf"/>
</dbReference>
<keyword evidence="5" id="KW-0812">Transmembrane</keyword>
<dbReference type="GO" id="GO:0008320">
    <property type="term" value="F:protein transmembrane transporter activity"/>
    <property type="evidence" value="ECO:0007669"/>
    <property type="project" value="InterPro"/>
</dbReference>
<comment type="caution">
    <text evidence="10">The sequence shown here is derived from an EMBL/GenBank/DDBJ whole genome shotgun (WGS) entry which is preliminary data.</text>
</comment>
<keyword evidence="7" id="KW-0653">Protein transport</keyword>
<evidence type="ECO:0000256" key="1">
    <source>
        <dbReference type="ARBA" id="ARBA00004374"/>
    </source>
</evidence>
<protein>
    <submittedName>
        <fullName evidence="10">Mitochondrial import receptor subunit TOM40 protein 1</fullName>
    </submittedName>
</protein>
<accession>A0A212F4R4</accession>
<keyword evidence="8" id="KW-0496">Mitochondrion</keyword>
<gene>
    <name evidence="10" type="ORF">KGM_203770</name>
</gene>
<dbReference type="CDD" id="cd07305">
    <property type="entry name" value="Porin3_Tom40"/>
    <property type="match status" value="1"/>
</dbReference>
<dbReference type="InterPro" id="IPR037930">
    <property type="entry name" value="Tom40"/>
</dbReference>
<dbReference type="FunCoup" id="A0A212F4R4">
    <property type="interactions" value="1880"/>
</dbReference>
<dbReference type="eggNOG" id="KOG3296">
    <property type="taxonomic scope" value="Eukaryota"/>
</dbReference>
<dbReference type="GO" id="GO:0005741">
    <property type="term" value="C:mitochondrial outer membrane"/>
    <property type="evidence" value="ECO:0007669"/>
    <property type="project" value="UniProtKB-SubCell"/>
</dbReference>
<dbReference type="Pfam" id="PF01459">
    <property type="entry name" value="Porin_3"/>
    <property type="match status" value="1"/>
</dbReference>
<evidence type="ECO:0000256" key="4">
    <source>
        <dbReference type="ARBA" id="ARBA00022452"/>
    </source>
</evidence>
<evidence type="ECO:0000256" key="5">
    <source>
        <dbReference type="ARBA" id="ARBA00022692"/>
    </source>
</evidence>
<evidence type="ECO:0000313" key="11">
    <source>
        <dbReference type="Proteomes" id="UP000007151"/>
    </source>
</evidence>
<dbReference type="InParanoid" id="A0A212F4R4"/>
<evidence type="ECO:0000256" key="8">
    <source>
        <dbReference type="ARBA" id="ARBA00023128"/>
    </source>
</evidence>
<keyword evidence="4" id="KW-1134">Transmembrane beta strand</keyword>
<dbReference type="EMBL" id="AGBW02010326">
    <property type="protein sequence ID" value="OWR48713.1"/>
    <property type="molecule type" value="Genomic_DNA"/>
</dbReference>